<comment type="caution">
    <text evidence="6">The sequence shown here is derived from an EMBL/GenBank/DDBJ whole genome shotgun (WGS) entry which is preliminary data.</text>
</comment>
<evidence type="ECO:0000313" key="7">
    <source>
        <dbReference type="Proteomes" id="UP001218579"/>
    </source>
</evidence>
<evidence type="ECO:0000313" key="6">
    <source>
        <dbReference type="EMBL" id="MDC7674891.1"/>
    </source>
</evidence>
<gene>
    <name evidence="6" type="ORF">PQU98_02010</name>
</gene>
<keyword evidence="4" id="KW-0449">Lipoprotein</keyword>
<name>A0ABT5HFM0_9CAUL</name>
<evidence type="ECO:0000256" key="1">
    <source>
        <dbReference type="ARBA" id="ARBA00004459"/>
    </source>
</evidence>
<dbReference type="Proteomes" id="UP001218579">
    <property type="component" value="Unassembled WGS sequence"/>
</dbReference>
<protein>
    <recommendedName>
        <fullName evidence="3">17 kDa surface antigen</fullName>
    </recommendedName>
</protein>
<proteinExistence type="inferred from homology"/>
<dbReference type="Pfam" id="PF05433">
    <property type="entry name" value="Rick_17kDa_Anti"/>
    <property type="match status" value="1"/>
</dbReference>
<comment type="subcellular location">
    <subcellularLocation>
        <location evidence="1">Cell outer membrane</location>
        <topology evidence="1">Lipid-anchor</topology>
    </subcellularLocation>
</comment>
<reference evidence="6 7" key="1">
    <citation type="submission" date="2023-01" db="EMBL/GenBank/DDBJ databases">
        <title>Novel species of the genus Asticcacaulis isolated from rivers.</title>
        <authorList>
            <person name="Lu H."/>
        </authorList>
    </citation>
    <scope>NUCLEOTIDE SEQUENCE [LARGE SCALE GENOMIC DNA]</scope>
    <source>
        <strain evidence="6 7">LKC15W</strain>
    </source>
</reference>
<evidence type="ECO:0000259" key="5">
    <source>
        <dbReference type="Pfam" id="PF05433"/>
    </source>
</evidence>
<sequence length="156" mass="17759">MALPSVASAYDGYCYARQREAQTNGTVIGAIAGAALGSNIAGRGDRTEGAIAGAVLGGVVGNSAGRSSVDCYEGRYYSYDDSGYYDPPPPPRGYVAVYYNDRPRYGYRNVYRERYYGHYGPPPRAYYRDRDRHDRYDRHHRHDRHDRGHRGHRDRW</sequence>
<accession>A0ABT5HFM0</accession>
<feature type="domain" description="Glycine zipper 2TM" evidence="5">
    <location>
        <begin position="25"/>
        <end position="65"/>
    </location>
</feature>
<evidence type="ECO:0000256" key="2">
    <source>
        <dbReference type="ARBA" id="ARBA00008681"/>
    </source>
</evidence>
<organism evidence="6 7">
    <name type="scientific">Asticcacaulis machinosus</name>
    <dbReference type="NCBI Taxonomy" id="2984211"/>
    <lineage>
        <taxon>Bacteria</taxon>
        <taxon>Pseudomonadati</taxon>
        <taxon>Pseudomonadota</taxon>
        <taxon>Alphaproteobacteria</taxon>
        <taxon>Caulobacterales</taxon>
        <taxon>Caulobacteraceae</taxon>
        <taxon>Asticcacaulis</taxon>
    </lineage>
</organism>
<evidence type="ECO:0000256" key="4">
    <source>
        <dbReference type="ARBA" id="ARBA00023288"/>
    </source>
</evidence>
<evidence type="ECO:0000256" key="3">
    <source>
        <dbReference type="ARBA" id="ARBA00015281"/>
    </source>
</evidence>
<dbReference type="EMBL" id="JAQQKV010000001">
    <property type="protein sequence ID" value="MDC7674891.1"/>
    <property type="molecule type" value="Genomic_DNA"/>
</dbReference>
<dbReference type="RefSeq" id="WP_272743203.1">
    <property type="nucleotide sequence ID" value="NZ_JAQQKV010000001.1"/>
</dbReference>
<keyword evidence="7" id="KW-1185">Reference proteome</keyword>
<comment type="similarity">
    <text evidence="2">Belongs to the rickettsiale 17 kDa surface antigen family.</text>
</comment>
<dbReference type="InterPro" id="IPR008816">
    <property type="entry name" value="Gly_zipper_2TM_dom"/>
</dbReference>